<feature type="non-terminal residue" evidence="1">
    <location>
        <position position="46"/>
    </location>
</feature>
<dbReference type="Proteomes" id="UP000055024">
    <property type="component" value="Unassembled WGS sequence"/>
</dbReference>
<gene>
    <name evidence="1" type="ORF">T11_5984</name>
</gene>
<organism evidence="1 2">
    <name type="scientific">Trichinella zimbabwensis</name>
    <dbReference type="NCBI Taxonomy" id="268475"/>
    <lineage>
        <taxon>Eukaryota</taxon>
        <taxon>Metazoa</taxon>
        <taxon>Ecdysozoa</taxon>
        <taxon>Nematoda</taxon>
        <taxon>Enoplea</taxon>
        <taxon>Dorylaimia</taxon>
        <taxon>Trichinellida</taxon>
        <taxon>Trichinellidae</taxon>
        <taxon>Trichinella</taxon>
    </lineage>
</organism>
<accession>A0A0V1DN18</accession>
<dbReference type="AlphaFoldDB" id="A0A0V1DN18"/>
<name>A0A0V1DN18_9BILA</name>
<proteinExistence type="predicted"/>
<dbReference type="EMBL" id="JYDP01009257">
    <property type="protein sequence ID" value="KRY62811.1"/>
    <property type="molecule type" value="Genomic_DNA"/>
</dbReference>
<evidence type="ECO:0000313" key="2">
    <source>
        <dbReference type="Proteomes" id="UP000055024"/>
    </source>
</evidence>
<sequence length="46" mass="5268">MGRLFISLNPRDIAHWSPLVSWNGTNGHTGTVQYSWFHGSARYFSD</sequence>
<reference evidence="1 2" key="1">
    <citation type="submission" date="2015-01" db="EMBL/GenBank/DDBJ databases">
        <title>Evolution of Trichinella species and genotypes.</title>
        <authorList>
            <person name="Korhonen P.K."/>
            <person name="Edoardo P."/>
            <person name="Giuseppe L.R."/>
            <person name="Gasser R.B."/>
        </authorList>
    </citation>
    <scope>NUCLEOTIDE SEQUENCE [LARGE SCALE GENOMIC DNA]</scope>
    <source>
        <strain evidence="1">ISS1029</strain>
    </source>
</reference>
<evidence type="ECO:0000313" key="1">
    <source>
        <dbReference type="EMBL" id="KRY62811.1"/>
    </source>
</evidence>
<protein>
    <submittedName>
        <fullName evidence="1">Uncharacterized protein</fullName>
    </submittedName>
</protein>
<comment type="caution">
    <text evidence="1">The sequence shown here is derived from an EMBL/GenBank/DDBJ whole genome shotgun (WGS) entry which is preliminary data.</text>
</comment>
<keyword evidence="2" id="KW-1185">Reference proteome</keyword>